<gene>
    <name evidence="8" type="primary">LOC105367044</name>
</gene>
<reference evidence="8" key="1">
    <citation type="submission" date="2025-08" db="UniProtKB">
        <authorList>
            <consortium name="RefSeq"/>
        </authorList>
    </citation>
    <scope>IDENTIFICATION</scope>
</reference>
<dbReference type="GO" id="GO:0003924">
    <property type="term" value="F:GTPase activity"/>
    <property type="evidence" value="ECO:0007669"/>
    <property type="project" value="InterPro"/>
</dbReference>
<evidence type="ECO:0000256" key="6">
    <source>
        <dbReference type="SAM" id="MobiDB-lite"/>
    </source>
</evidence>
<evidence type="ECO:0000313" key="7">
    <source>
        <dbReference type="Proteomes" id="UP000695007"/>
    </source>
</evidence>
<keyword evidence="5" id="KW-0479">Metal-binding</keyword>
<feature type="binding site" evidence="5">
    <location>
        <position position="54"/>
    </location>
    <ligand>
        <name>Mg(2+)</name>
        <dbReference type="ChEBI" id="CHEBI:18420"/>
    </ligand>
</feature>
<name>A0AAJ6YTG0_9HYME</name>
<dbReference type="GO" id="GO:0046872">
    <property type="term" value="F:metal ion binding"/>
    <property type="evidence" value="ECO:0007669"/>
    <property type="project" value="UniProtKB-KW"/>
</dbReference>
<keyword evidence="3" id="KW-0807">Transducer</keyword>
<organism evidence="7 8">
    <name type="scientific">Ceratosolen solmsi marchali</name>
    <dbReference type="NCBI Taxonomy" id="326594"/>
    <lineage>
        <taxon>Eukaryota</taxon>
        <taxon>Metazoa</taxon>
        <taxon>Ecdysozoa</taxon>
        <taxon>Arthropoda</taxon>
        <taxon>Hexapoda</taxon>
        <taxon>Insecta</taxon>
        <taxon>Pterygota</taxon>
        <taxon>Neoptera</taxon>
        <taxon>Endopterygota</taxon>
        <taxon>Hymenoptera</taxon>
        <taxon>Apocrita</taxon>
        <taxon>Proctotrupomorpha</taxon>
        <taxon>Chalcidoidea</taxon>
        <taxon>Agaonidae</taxon>
        <taxon>Agaoninae</taxon>
        <taxon>Ceratosolen</taxon>
    </lineage>
</organism>
<dbReference type="PROSITE" id="PS51882">
    <property type="entry name" value="G_ALPHA"/>
    <property type="match status" value="1"/>
</dbReference>
<evidence type="ECO:0000256" key="5">
    <source>
        <dbReference type="PIRSR" id="PIRSR601019-2"/>
    </source>
</evidence>
<dbReference type="FunFam" id="3.40.50.300:FF:000720">
    <property type="entry name" value="Guanine nucleotide-binding protein G(k) subunit alpha"/>
    <property type="match status" value="1"/>
</dbReference>
<dbReference type="GO" id="GO:0031683">
    <property type="term" value="F:G-protein beta/gamma-subunit complex binding"/>
    <property type="evidence" value="ECO:0007669"/>
    <property type="project" value="InterPro"/>
</dbReference>
<dbReference type="GO" id="GO:0005525">
    <property type="term" value="F:GTP binding"/>
    <property type="evidence" value="ECO:0007669"/>
    <property type="project" value="UniProtKB-KW"/>
</dbReference>
<dbReference type="RefSeq" id="XP_011503968.1">
    <property type="nucleotide sequence ID" value="XM_011505666.1"/>
</dbReference>
<keyword evidence="1 4" id="KW-0547">Nucleotide-binding</keyword>
<dbReference type="Pfam" id="PF00503">
    <property type="entry name" value="G-alpha"/>
    <property type="match status" value="1"/>
</dbReference>
<dbReference type="Proteomes" id="UP000695007">
    <property type="component" value="Unplaced"/>
</dbReference>
<dbReference type="KEGG" id="csol:105367044"/>
<evidence type="ECO:0000256" key="2">
    <source>
        <dbReference type="ARBA" id="ARBA00023134"/>
    </source>
</evidence>
<feature type="compositionally biased region" description="Low complexity" evidence="6">
    <location>
        <begin position="1"/>
        <end position="11"/>
    </location>
</feature>
<feature type="compositionally biased region" description="Basic and acidic residues" evidence="6">
    <location>
        <begin position="12"/>
        <end position="32"/>
    </location>
</feature>
<evidence type="ECO:0000313" key="8">
    <source>
        <dbReference type="RefSeq" id="XP_011503968.1"/>
    </source>
</evidence>
<proteinExistence type="predicted"/>
<keyword evidence="2 4" id="KW-0342">GTP-binding</keyword>
<dbReference type="GO" id="GO:0007606">
    <property type="term" value="P:sensory perception of chemical stimulus"/>
    <property type="evidence" value="ECO:0007669"/>
    <property type="project" value="TreeGrafter"/>
</dbReference>
<dbReference type="AlphaFoldDB" id="A0AAJ6YTG0"/>
<dbReference type="Gene3D" id="3.40.50.300">
    <property type="entry name" value="P-loop containing nucleotide triphosphate hydrolases"/>
    <property type="match status" value="1"/>
</dbReference>
<keyword evidence="7" id="KW-1185">Reference proteome</keyword>
<dbReference type="PANTHER" id="PTHR10218:SF212">
    <property type="entry name" value="G PROTEIN ALPHA S SUBUNIT"/>
    <property type="match status" value="1"/>
</dbReference>
<sequence length="71" mass="7894">MGCFGSQSSKASQDDSKNQKRRSDAITRQLQKDKQVYRATHRLLLLGAGESGKSTIVKQMRILHVNGFSEA</sequence>
<feature type="binding site" evidence="4">
    <location>
        <begin position="50"/>
        <end position="55"/>
    </location>
    <ligand>
        <name>GTP</name>
        <dbReference type="ChEBI" id="CHEBI:37565"/>
    </ligand>
</feature>
<evidence type="ECO:0000256" key="3">
    <source>
        <dbReference type="ARBA" id="ARBA00023224"/>
    </source>
</evidence>
<dbReference type="InterPro" id="IPR001019">
    <property type="entry name" value="Gprotein_alpha_su"/>
</dbReference>
<dbReference type="GeneID" id="105367044"/>
<feature type="region of interest" description="Disordered" evidence="6">
    <location>
        <begin position="1"/>
        <end position="32"/>
    </location>
</feature>
<dbReference type="GO" id="GO:0005834">
    <property type="term" value="C:heterotrimeric G-protein complex"/>
    <property type="evidence" value="ECO:0007669"/>
    <property type="project" value="TreeGrafter"/>
</dbReference>
<evidence type="ECO:0000256" key="1">
    <source>
        <dbReference type="ARBA" id="ARBA00022741"/>
    </source>
</evidence>
<evidence type="ECO:0000256" key="4">
    <source>
        <dbReference type="PIRSR" id="PIRSR601019-1"/>
    </source>
</evidence>
<dbReference type="GO" id="GO:0007191">
    <property type="term" value="P:adenylate cyclase-activating dopamine receptor signaling pathway"/>
    <property type="evidence" value="ECO:0007669"/>
    <property type="project" value="TreeGrafter"/>
</dbReference>
<dbReference type="GO" id="GO:0001664">
    <property type="term" value="F:G protein-coupled receptor binding"/>
    <property type="evidence" value="ECO:0007669"/>
    <property type="project" value="TreeGrafter"/>
</dbReference>
<dbReference type="SUPFAM" id="SSF52540">
    <property type="entry name" value="P-loop containing nucleoside triphosphate hydrolases"/>
    <property type="match status" value="1"/>
</dbReference>
<keyword evidence="5" id="KW-0460">Magnesium</keyword>
<dbReference type="PANTHER" id="PTHR10218">
    <property type="entry name" value="GTP-BINDING PROTEIN ALPHA SUBUNIT"/>
    <property type="match status" value="1"/>
</dbReference>
<accession>A0AAJ6YTG0</accession>
<protein>
    <submittedName>
        <fullName evidence="8">Guanine nucleotide-binding protein G(S) subunit alpha-like</fullName>
    </submittedName>
</protein>
<dbReference type="InterPro" id="IPR027417">
    <property type="entry name" value="P-loop_NTPase"/>
</dbReference>
<dbReference type="GO" id="GO:0005737">
    <property type="term" value="C:cytoplasm"/>
    <property type="evidence" value="ECO:0007669"/>
    <property type="project" value="TreeGrafter"/>
</dbReference>